<feature type="transmembrane region" description="Helical" evidence="5">
    <location>
        <begin position="51"/>
        <end position="78"/>
    </location>
</feature>
<name>A0AAN5CEY3_9BILA</name>
<evidence type="ECO:0000256" key="1">
    <source>
        <dbReference type="ARBA" id="ARBA00004370"/>
    </source>
</evidence>
<dbReference type="SUPFAM" id="SSF81321">
    <property type="entry name" value="Family A G protein-coupled receptor-like"/>
    <property type="match status" value="1"/>
</dbReference>
<feature type="non-terminal residue" evidence="7">
    <location>
        <position position="1"/>
    </location>
</feature>
<reference evidence="8" key="1">
    <citation type="submission" date="2022-10" db="EMBL/GenBank/DDBJ databases">
        <title>Genome assembly of Pristionchus species.</title>
        <authorList>
            <person name="Yoshida K."/>
            <person name="Sommer R.J."/>
        </authorList>
    </citation>
    <scope>NUCLEOTIDE SEQUENCE [LARGE SCALE GENOMIC DNA]</scope>
    <source>
        <strain evidence="8">RS5460</strain>
    </source>
</reference>
<dbReference type="AlphaFoldDB" id="A0AAN5CEY3"/>
<dbReference type="CDD" id="cd00637">
    <property type="entry name" value="7tm_classA_rhodopsin-like"/>
    <property type="match status" value="1"/>
</dbReference>
<dbReference type="InterPro" id="IPR047130">
    <property type="entry name" value="7TM_GPCR_Srsx_nematod"/>
</dbReference>
<keyword evidence="2 5" id="KW-0812">Transmembrane</keyword>
<evidence type="ECO:0000313" key="8">
    <source>
        <dbReference type="Proteomes" id="UP001328107"/>
    </source>
</evidence>
<evidence type="ECO:0000256" key="3">
    <source>
        <dbReference type="ARBA" id="ARBA00022989"/>
    </source>
</evidence>
<feature type="domain" description="G-protein coupled receptors family 1 profile" evidence="6">
    <location>
        <begin position="30"/>
        <end position="121"/>
    </location>
</feature>
<dbReference type="Gene3D" id="1.20.1070.10">
    <property type="entry name" value="Rhodopsin 7-helix transmembrane proteins"/>
    <property type="match status" value="1"/>
</dbReference>
<dbReference type="PANTHER" id="PTHR23360:SF5">
    <property type="entry name" value="G-PROTEIN COUPLED RECEPTORS FAMILY 1 PROFILE DOMAIN-CONTAINING PROTEIN"/>
    <property type="match status" value="1"/>
</dbReference>
<feature type="transmembrane region" description="Helical" evidence="5">
    <location>
        <begin position="12"/>
        <end position="39"/>
    </location>
</feature>
<evidence type="ECO:0000256" key="5">
    <source>
        <dbReference type="SAM" id="Phobius"/>
    </source>
</evidence>
<dbReference type="InterPro" id="IPR017452">
    <property type="entry name" value="GPCR_Rhodpsn_7TM"/>
</dbReference>
<keyword evidence="3 5" id="KW-1133">Transmembrane helix</keyword>
<evidence type="ECO:0000256" key="4">
    <source>
        <dbReference type="ARBA" id="ARBA00023136"/>
    </source>
</evidence>
<keyword evidence="4 5" id="KW-0472">Membrane</keyword>
<evidence type="ECO:0000313" key="7">
    <source>
        <dbReference type="EMBL" id="GMR40504.1"/>
    </source>
</evidence>
<comment type="caution">
    <text evidence="7">The sequence shown here is derived from an EMBL/GenBank/DDBJ whole genome shotgun (WGS) entry which is preliminary data.</text>
</comment>
<dbReference type="PANTHER" id="PTHR23360">
    <property type="entry name" value="G-PROTEIN COUPLED RECEPTORS FAMILY 1 PROFILE DOMAIN-CONTAINING PROTEIN-RELATED"/>
    <property type="match status" value="1"/>
</dbReference>
<feature type="non-terminal residue" evidence="7">
    <location>
        <position position="121"/>
    </location>
</feature>
<dbReference type="Proteomes" id="UP001328107">
    <property type="component" value="Unassembled WGS sequence"/>
</dbReference>
<organism evidence="7 8">
    <name type="scientific">Pristionchus mayeri</name>
    <dbReference type="NCBI Taxonomy" id="1317129"/>
    <lineage>
        <taxon>Eukaryota</taxon>
        <taxon>Metazoa</taxon>
        <taxon>Ecdysozoa</taxon>
        <taxon>Nematoda</taxon>
        <taxon>Chromadorea</taxon>
        <taxon>Rhabditida</taxon>
        <taxon>Rhabditina</taxon>
        <taxon>Diplogasteromorpha</taxon>
        <taxon>Diplogasteroidea</taxon>
        <taxon>Neodiplogasteridae</taxon>
        <taxon>Pristionchus</taxon>
    </lineage>
</organism>
<evidence type="ECO:0000256" key="2">
    <source>
        <dbReference type="ARBA" id="ARBA00022692"/>
    </source>
</evidence>
<feature type="transmembrane region" description="Helical" evidence="5">
    <location>
        <begin position="90"/>
        <end position="112"/>
    </location>
</feature>
<dbReference type="PROSITE" id="PS50262">
    <property type="entry name" value="G_PROTEIN_RECEP_F1_2"/>
    <property type="match status" value="1"/>
</dbReference>
<sequence>QMPEIDSFNWNLARLFFGITAAWTLIGITCNCILLITTIRTRNLRTTCNSLIAICAVGDILHECGTLFPLPFLFGFYIEIDSDICSYIMFFPEMGIAIGCSCILCIGLDRMISVMFPIRYK</sequence>
<evidence type="ECO:0000259" key="6">
    <source>
        <dbReference type="PROSITE" id="PS50262"/>
    </source>
</evidence>
<accession>A0AAN5CEY3</accession>
<comment type="subcellular location">
    <subcellularLocation>
        <location evidence="1">Membrane</location>
    </subcellularLocation>
</comment>
<proteinExistence type="predicted"/>
<keyword evidence="8" id="KW-1185">Reference proteome</keyword>
<dbReference type="InterPro" id="IPR019424">
    <property type="entry name" value="7TM_GPCR_Srsx"/>
</dbReference>
<dbReference type="GO" id="GO:0016020">
    <property type="term" value="C:membrane"/>
    <property type="evidence" value="ECO:0007669"/>
    <property type="project" value="UniProtKB-SubCell"/>
</dbReference>
<gene>
    <name evidence="7" type="ORF">PMAYCL1PPCAC_10699</name>
</gene>
<dbReference type="Pfam" id="PF10320">
    <property type="entry name" value="7TM_GPCR_Srsx"/>
    <property type="match status" value="1"/>
</dbReference>
<protein>
    <recommendedName>
        <fullName evidence="6">G-protein coupled receptors family 1 profile domain-containing protein</fullName>
    </recommendedName>
</protein>
<dbReference type="EMBL" id="BTRK01000003">
    <property type="protein sequence ID" value="GMR40504.1"/>
    <property type="molecule type" value="Genomic_DNA"/>
</dbReference>